<dbReference type="RefSeq" id="WP_350257955.1">
    <property type="nucleotide sequence ID" value="NZ_CP138335.1"/>
</dbReference>
<dbReference type="Pfam" id="PF00480">
    <property type="entry name" value="ROK"/>
    <property type="match status" value="1"/>
</dbReference>
<dbReference type="PANTHER" id="PTHR18964">
    <property type="entry name" value="ROK (REPRESSOR, ORF, KINASE) FAMILY"/>
    <property type="match status" value="1"/>
</dbReference>
<dbReference type="Gene3D" id="3.30.420.40">
    <property type="match status" value="2"/>
</dbReference>
<gene>
    <name evidence="2" type="ORF">SAC06_08900</name>
</gene>
<sequence>MKRAIGIDVGGTSIVGAVVGTDGTYTDTSRIPTPRTGAADVCAAVGQLARDLRLRDPDVADTVGVCLPGIIDQRTGTGITSANLGWANSPLRDLLEAASGHPVLIAQDVRSGAMAEARWGIGLDSFYYLALGTGLGAATILDGRPHSINPLAGEIGQYLVPDPDTGDLVRLEELVSATGLIARARRFGLIGPEAGAREVIELGTATSRRLVEDSMRILGQALAPALFMLGPLPVVLGGGPSGGGSLLTEPLADELARQLRPLGAQVPVLTAKLGDKSQMIGAAALVFTEK</sequence>
<dbReference type="KEGG" id="sapp:SAC06_08900"/>
<organism evidence="2">
    <name type="scientific">Scrofimicrobium appendicitidis</name>
    <dbReference type="NCBI Taxonomy" id="3079930"/>
    <lineage>
        <taxon>Bacteria</taxon>
        <taxon>Bacillati</taxon>
        <taxon>Actinomycetota</taxon>
        <taxon>Actinomycetes</taxon>
        <taxon>Actinomycetales</taxon>
        <taxon>Actinomycetaceae</taxon>
        <taxon>Scrofimicrobium</taxon>
    </lineage>
</organism>
<dbReference type="PANTHER" id="PTHR18964:SF149">
    <property type="entry name" value="BIFUNCTIONAL UDP-N-ACETYLGLUCOSAMINE 2-EPIMERASE_N-ACETYLMANNOSAMINE KINASE"/>
    <property type="match status" value="1"/>
</dbReference>
<dbReference type="AlphaFoldDB" id="A0AAU7V8T9"/>
<proteinExistence type="inferred from homology"/>
<evidence type="ECO:0000256" key="1">
    <source>
        <dbReference type="ARBA" id="ARBA00006479"/>
    </source>
</evidence>
<reference evidence="2" key="1">
    <citation type="submission" date="2023-11" db="EMBL/GenBank/DDBJ databases">
        <title>Scrofimicrobium hongkongense sp. nov., isolated from a patient with peritonitis.</title>
        <authorList>
            <person name="Lao H.Y."/>
            <person name="Wong A.Y.P."/>
            <person name="Ng T.L."/>
            <person name="Wong R.Y.L."/>
            <person name="Yau M.C.Y."/>
            <person name="Lam J.Y.W."/>
            <person name="Siu G.K.H."/>
        </authorList>
    </citation>
    <scope>NUCLEOTIDE SEQUENCE</scope>
    <source>
        <strain evidence="2">R131</strain>
    </source>
</reference>
<protein>
    <submittedName>
        <fullName evidence="2">ROK family protein</fullName>
    </submittedName>
</protein>
<dbReference type="EMBL" id="CP138335">
    <property type="protein sequence ID" value="XBW07753.1"/>
    <property type="molecule type" value="Genomic_DNA"/>
</dbReference>
<evidence type="ECO:0000313" key="2">
    <source>
        <dbReference type="EMBL" id="XBW07753.1"/>
    </source>
</evidence>
<dbReference type="InterPro" id="IPR043129">
    <property type="entry name" value="ATPase_NBD"/>
</dbReference>
<name>A0AAU7V8T9_9ACTO</name>
<dbReference type="SUPFAM" id="SSF53067">
    <property type="entry name" value="Actin-like ATPase domain"/>
    <property type="match status" value="1"/>
</dbReference>
<accession>A0AAU7V8T9</accession>
<dbReference type="InterPro" id="IPR000600">
    <property type="entry name" value="ROK"/>
</dbReference>
<comment type="similarity">
    <text evidence="1">Belongs to the ROK (NagC/XylR) family.</text>
</comment>